<evidence type="ECO:0000313" key="4">
    <source>
        <dbReference type="EMBL" id="CAF1913532.1"/>
    </source>
</evidence>
<dbReference type="Proteomes" id="UP000663866">
    <property type="component" value="Unassembled WGS sequence"/>
</dbReference>
<dbReference type="EMBL" id="CAJNRF010000900">
    <property type="protein sequence ID" value="CAF1987293.1"/>
    <property type="molecule type" value="Genomic_DNA"/>
</dbReference>
<evidence type="ECO:0000313" key="5">
    <source>
        <dbReference type="EMBL" id="CAF1987293.1"/>
    </source>
</evidence>
<keyword evidence="1" id="KW-0812">Transmembrane</keyword>
<sequence length="214" mass="24461">MSTPEERRQRIIANGELRLARLREINRSETSVEPPPLLPVSSEAPEQLLKRPNGQLNTPIISPANKDQPQRASLFSMITSGMNFINSFSAASPTASTTKIENTKEMVTIDKQHVLVIILGMIVALLYLFYISAQSNFFFIIYFTCCICILTSRYYMMEMKHRTNVLITTAMLSGFKPELMKKISFLYTLVCDAWIMFALYFVSFCLTYVVYSLF</sequence>
<comment type="caution">
    <text evidence="2">The sequence shown here is derived from an EMBL/GenBank/DDBJ whole genome shotgun (WGS) entry which is preliminary data.</text>
</comment>
<evidence type="ECO:0000313" key="9">
    <source>
        <dbReference type="EMBL" id="CAF3997553.1"/>
    </source>
</evidence>
<feature type="transmembrane region" description="Helical" evidence="1">
    <location>
        <begin position="185"/>
        <end position="211"/>
    </location>
</feature>
<accession>A0A815JX03</accession>
<feature type="transmembrane region" description="Helical" evidence="1">
    <location>
        <begin position="137"/>
        <end position="156"/>
    </location>
</feature>
<dbReference type="EMBL" id="CAJNRE010000063">
    <property type="protein sequence ID" value="CAF1913532.1"/>
    <property type="molecule type" value="Genomic_DNA"/>
</dbReference>
<dbReference type="AlphaFoldDB" id="A0A815JX03"/>
<evidence type="ECO:0000313" key="6">
    <source>
        <dbReference type="EMBL" id="CAF2119947.1"/>
    </source>
</evidence>
<dbReference type="Proteomes" id="UP000663856">
    <property type="component" value="Unassembled WGS sequence"/>
</dbReference>
<keyword evidence="1" id="KW-1133">Transmembrane helix</keyword>
<dbReference type="Proteomes" id="UP000663887">
    <property type="component" value="Unassembled WGS sequence"/>
</dbReference>
<organism evidence="2 11">
    <name type="scientific">Rotaria magnacalcarata</name>
    <dbReference type="NCBI Taxonomy" id="392030"/>
    <lineage>
        <taxon>Eukaryota</taxon>
        <taxon>Metazoa</taxon>
        <taxon>Spiralia</taxon>
        <taxon>Gnathifera</taxon>
        <taxon>Rotifera</taxon>
        <taxon>Eurotatoria</taxon>
        <taxon>Bdelloidea</taxon>
        <taxon>Philodinida</taxon>
        <taxon>Philodinidae</taxon>
        <taxon>Rotaria</taxon>
    </lineage>
</organism>
<dbReference type="EMBL" id="CAJNOV010009949">
    <property type="protein sequence ID" value="CAF1383484.1"/>
    <property type="molecule type" value="Genomic_DNA"/>
</dbReference>
<dbReference type="Proteomes" id="UP000663834">
    <property type="component" value="Unassembled WGS sequence"/>
</dbReference>
<dbReference type="EMBL" id="CAJOBG010003346">
    <property type="protein sequence ID" value="CAF4058294.1"/>
    <property type="molecule type" value="Genomic_DNA"/>
</dbReference>
<dbReference type="Proteomes" id="UP000681967">
    <property type="component" value="Unassembled WGS sequence"/>
</dbReference>
<evidence type="ECO:0000313" key="2">
    <source>
        <dbReference type="EMBL" id="CAF1383484.1"/>
    </source>
</evidence>
<protein>
    <submittedName>
        <fullName evidence="2">Uncharacterized protein</fullName>
    </submittedName>
</protein>
<gene>
    <name evidence="9" type="ORF">BYL167_LOCUS13501</name>
    <name evidence="2" type="ORF">CJN711_LOCUS21073</name>
    <name evidence="3" type="ORF">KQP761_LOCUS23412</name>
    <name evidence="4" type="ORF">MBJ925_LOCUS968</name>
    <name evidence="10" type="ORF">OVN521_LOCUS18436</name>
    <name evidence="8" type="ORF">SMN809_LOCUS10446</name>
    <name evidence="7" type="ORF">UXM345_LOCUS3487</name>
    <name evidence="5" type="ORF">WKI299_LOCUS4093</name>
    <name evidence="6" type="ORF">XDN619_LOCUS22491</name>
</gene>
<evidence type="ECO:0000313" key="10">
    <source>
        <dbReference type="EMBL" id="CAF4058294.1"/>
    </source>
</evidence>
<evidence type="ECO:0000313" key="8">
    <source>
        <dbReference type="EMBL" id="CAF3973288.1"/>
    </source>
</evidence>
<feature type="transmembrane region" description="Helical" evidence="1">
    <location>
        <begin position="114"/>
        <end position="131"/>
    </location>
</feature>
<keyword evidence="1" id="KW-0472">Membrane</keyword>
<proteinExistence type="predicted"/>
<dbReference type="Proteomes" id="UP000663855">
    <property type="component" value="Unassembled WGS sequence"/>
</dbReference>
<keyword evidence="12" id="KW-1185">Reference proteome</keyword>
<dbReference type="EMBL" id="CAJNRG010010182">
    <property type="protein sequence ID" value="CAF2119947.1"/>
    <property type="molecule type" value="Genomic_DNA"/>
</dbReference>
<evidence type="ECO:0000313" key="3">
    <source>
        <dbReference type="EMBL" id="CAF1611435.1"/>
    </source>
</evidence>
<dbReference type="OrthoDB" id="10044951at2759"/>
<dbReference type="EMBL" id="CAJOBI010003563">
    <property type="protein sequence ID" value="CAF3973288.1"/>
    <property type="molecule type" value="Genomic_DNA"/>
</dbReference>
<reference evidence="2" key="1">
    <citation type="submission" date="2021-02" db="EMBL/GenBank/DDBJ databases">
        <authorList>
            <person name="Nowell W R."/>
        </authorList>
    </citation>
    <scope>NUCLEOTIDE SEQUENCE</scope>
</reference>
<dbReference type="EMBL" id="CAJNOW010012553">
    <property type="protein sequence ID" value="CAF1611435.1"/>
    <property type="molecule type" value="Genomic_DNA"/>
</dbReference>
<dbReference type="Proteomes" id="UP000676336">
    <property type="component" value="Unassembled WGS sequence"/>
</dbReference>
<evidence type="ECO:0000313" key="7">
    <source>
        <dbReference type="EMBL" id="CAF3777325.1"/>
    </source>
</evidence>
<name>A0A815JX03_9BILA</name>
<evidence type="ECO:0000256" key="1">
    <source>
        <dbReference type="SAM" id="Phobius"/>
    </source>
</evidence>
<evidence type="ECO:0000313" key="12">
    <source>
        <dbReference type="Proteomes" id="UP000663866"/>
    </source>
</evidence>
<dbReference type="Proteomes" id="UP000663824">
    <property type="component" value="Unassembled WGS sequence"/>
</dbReference>
<evidence type="ECO:0000313" key="11">
    <source>
        <dbReference type="Proteomes" id="UP000663855"/>
    </source>
</evidence>
<dbReference type="Proteomes" id="UP000663842">
    <property type="component" value="Unassembled WGS sequence"/>
</dbReference>
<dbReference type="EMBL" id="CAJOBF010000227">
    <property type="protein sequence ID" value="CAF3777325.1"/>
    <property type="molecule type" value="Genomic_DNA"/>
</dbReference>
<dbReference type="EMBL" id="CAJOBH010004644">
    <property type="protein sequence ID" value="CAF3997553.1"/>
    <property type="molecule type" value="Genomic_DNA"/>
</dbReference>